<name>A0A8B5YAJ4_BACLI</name>
<dbReference type="AlphaFoldDB" id="A0A8B5YAJ4"/>
<sequence>MLQFVTNTLPKLKFILRREERRIEKGSVHALDWLFLDDFKMLIEEFEWIKESIENGGDPAEFDFDNWVDALNEYLNCLYDIGDTVTLSRDSRVNDEKFLWIS</sequence>
<comment type="caution">
    <text evidence="1">The sequence shown here is derived from an EMBL/GenBank/DDBJ whole genome shotgun (WGS) entry which is preliminary data.</text>
</comment>
<organism evidence="1 2">
    <name type="scientific">Bacillus licheniformis</name>
    <dbReference type="NCBI Taxonomy" id="1402"/>
    <lineage>
        <taxon>Bacteria</taxon>
        <taxon>Bacillati</taxon>
        <taxon>Bacillota</taxon>
        <taxon>Bacilli</taxon>
        <taxon>Bacillales</taxon>
        <taxon>Bacillaceae</taxon>
        <taxon>Bacillus</taxon>
    </lineage>
</organism>
<gene>
    <name evidence="1" type="ORF">CHCC16736_4213</name>
</gene>
<reference evidence="1 2" key="1">
    <citation type="submission" date="2019-06" db="EMBL/GenBank/DDBJ databases">
        <title>Genome sequence analysis of &gt;100 Bacillus licheniformis strains suggests intrinsic resistance to this species.</title>
        <authorList>
            <person name="Wels M."/>
            <person name="Siezen R.J."/>
            <person name="Johansen E."/>
            <person name="Stuer-Lauridsen B."/>
            <person name="Bjerre K."/>
            <person name="Nielsen B.K.K."/>
        </authorList>
    </citation>
    <scope>NUCLEOTIDE SEQUENCE [LARGE SCALE GENOMIC DNA]</scope>
    <source>
        <strain evidence="1 2">BAC-16736</strain>
    </source>
</reference>
<dbReference type="Proteomes" id="UP000435910">
    <property type="component" value="Unassembled WGS sequence"/>
</dbReference>
<evidence type="ECO:0000313" key="1">
    <source>
        <dbReference type="EMBL" id="TWL25330.1"/>
    </source>
</evidence>
<accession>A0A8B5YAJ4</accession>
<proteinExistence type="predicted"/>
<dbReference type="EMBL" id="NILC01000026">
    <property type="protein sequence ID" value="TWL25330.1"/>
    <property type="molecule type" value="Genomic_DNA"/>
</dbReference>
<protein>
    <submittedName>
        <fullName evidence="1">Uncharacterized protein</fullName>
    </submittedName>
</protein>
<evidence type="ECO:0000313" key="2">
    <source>
        <dbReference type="Proteomes" id="UP000435910"/>
    </source>
</evidence>